<protein>
    <recommendedName>
        <fullName evidence="2">DDE-1 domain-containing protein</fullName>
    </recommendedName>
</protein>
<evidence type="ECO:0000256" key="1">
    <source>
        <dbReference type="SAM" id="MobiDB-lite"/>
    </source>
</evidence>
<accession>A0AAE1K5S1</accession>
<dbReference type="GO" id="GO:0005634">
    <property type="term" value="C:nucleus"/>
    <property type="evidence" value="ECO:0007669"/>
    <property type="project" value="TreeGrafter"/>
</dbReference>
<feature type="compositionally biased region" description="Basic and acidic residues" evidence="1">
    <location>
        <begin position="182"/>
        <end position="197"/>
    </location>
</feature>
<dbReference type="Pfam" id="PF03184">
    <property type="entry name" value="DDE_1"/>
    <property type="match status" value="1"/>
</dbReference>
<sequence>MEEGEYTPDQVFNCDETGVYWKKSPKATYAHKNLRQAAGTKMAKDRFSVLLCCNASGDFKMKPVIIYKYAKPHSYRHCDMNNLPNCVWYSNNSGYMTATLSLKWLDNTLVPQTRQINEATIALACEAARQELDVVARETADVIRAVPGLSCVLEEEIVDLVGGEDREEIAEEMLNQDEEKEEEKQEDKEEKLKPNEPTVKDLSEILAVLSQVHDKVTALQFNSRDQALVYF</sequence>
<dbReference type="Proteomes" id="UP001286313">
    <property type="component" value="Unassembled WGS sequence"/>
</dbReference>
<feature type="domain" description="DDE-1" evidence="2">
    <location>
        <begin position="44"/>
        <end position="183"/>
    </location>
</feature>
<proteinExistence type="predicted"/>
<gene>
    <name evidence="3" type="ORF">Pcinc_028132</name>
</gene>
<evidence type="ECO:0000313" key="3">
    <source>
        <dbReference type="EMBL" id="KAK3866331.1"/>
    </source>
</evidence>
<organism evidence="3 4">
    <name type="scientific">Petrolisthes cinctipes</name>
    <name type="common">Flat porcelain crab</name>
    <dbReference type="NCBI Taxonomy" id="88211"/>
    <lineage>
        <taxon>Eukaryota</taxon>
        <taxon>Metazoa</taxon>
        <taxon>Ecdysozoa</taxon>
        <taxon>Arthropoda</taxon>
        <taxon>Crustacea</taxon>
        <taxon>Multicrustacea</taxon>
        <taxon>Malacostraca</taxon>
        <taxon>Eumalacostraca</taxon>
        <taxon>Eucarida</taxon>
        <taxon>Decapoda</taxon>
        <taxon>Pleocyemata</taxon>
        <taxon>Anomura</taxon>
        <taxon>Galatheoidea</taxon>
        <taxon>Porcellanidae</taxon>
        <taxon>Petrolisthes</taxon>
    </lineage>
</organism>
<dbReference type="InterPro" id="IPR004875">
    <property type="entry name" value="DDE_SF_endonuclease_dom"/>
</dbReference>
<evidence type="ECO:0000259" key="2">
    <source>
        <dbReference type="Pfam" id="PF03184"/>
    </source>
</evidence>
<name>A0AAE1K5S1_PETCI</name>
<evidence type="ECO:0000313" key="4">
    <source>
        <dbReference type="Proteomes" id="UP001286313"/>
    </source>
</evidence>
<dbReference type="AlphaFoldDB" id="A0AAE1K5S1"/>
<feature type="region of interest" description="Disordered" evidence="1">
    <location>
        <begin position="174"/>
        <end position="197"/>
    </location>
</feature>
<dbReference type="PANTHER" id="PTHR19303:SF52">
    <property type="entry name" value="TIGGER TRANSPOSABLE ELEMENT-DERIVED PROTEIN 6"/>
    <property type="match status" value="1"/>
</dbReference>
<comment type="caution">
    <text evidence="3">The sequence shown here is derived from an EMBL/GenBank/DDBJ whole genome shotgun (WGS) entry which is preliminary data.</text>
</comment>
<dbReference type="PANTHER" id="PTHR19303">
    <property type="entry name" value="TRANSPOSON"/>
    <property type="match status" value="1"/>
</dbReference>
<dbReference type="EMBL" id="JAWQEG010003417">
    <property type="protein sequence ID" value="KAK3866331.1"/>
    <property type="molecule type" value="Genomic_DNA"/>
</dbReference>
<dbReference type="InterPro" id="IPR050863">
    <property type="entry name" value="CenT-Element_Derived"/>
</dbReference>
<dbReference type="GO" id="GO:0003677">
    <property type="term" value="F:DNA binding"/>
    <property type="evidence" value="ECO:0007669"/>
    <property type="project" value="TreeGrafter"/>
</dbReference>
<reference evidence="3" key="1">
    <citation type="submission" date="2023-10" db="EMBL/GenBank/DDBJ databases">
        <title>Genome assemblies of two species of porcelain crab, Petrolisthes cinctipes and Petrolisthes manimaculis (Anomura: Porcellanidae).</title>
        <authorList>
            <person name="Angst P."/>
        </authorList>
    </citation>
    <scope>NUCLEOTIDE SEQUENCE</scope>
    <source>
        <strain evidence="3">PB745_01</strain>
        <tissue evidence="3">Gill</tissue>
    </source>
</reference>
<keyword evidence="4" id="KW-1185">Reference proteome</keyword>